<evidence type="ECO:0000313" key="1">
    <source>
        <dbReference type="EMBL" id="CAK9026176.1"/>
    </source>
</evidence>
<organism evidence="1 2">
    <name type="scientific">Durusdinium trenchii</name>
    <dbReference type="NCBI Taxonomy" id="1381693"/>
    <lineage>
        <taxon>Eukaryota</taxon>
        <taxon>Sar</taxon>
        <taxon>Alveolata</taxon>
        <taxon>Dinophyceae</taxon>
        <taxon>Suessiales</taxon>
        <taxon>Symbiodiniaceae</taxon>
        <taxon>Durusdinium</taxon>
    </lineage>
</organism>
<gene>
    <name evidence="1" type="ORF">SCF082_LOCUS17374</name>
</gene>
<keyword evidence="2" id="KW-1185">Reference proteome</keyword>
<protein>
    <submittedName>
        <fullName evidence="1">Uncharacterized protein</fullName>
    </submittedName>
</protein>
<comment type="caution">
    <text evidence="1">The sequence shown here is derived from an EMBL/GenBank/DDBJ whole genome shotgun (WGS) entry which is preliminary data.</text>
</comment>
<reference evidence="1 2" key="1">
    <citation type="submission" date="2024-02" db="EMBL/GenBank/DDBJ databases">
        <authorList>
            <person name="Chen Y."/>
            <person name="Shah S."/>
            <person name="Dougan E. K."/>
            <person name="Thang M."/>
            <person name="Chan C."/>
        </authorList>
    </citation>
    <scope>NUCLEOTIDE SEQUENCE [LARGE SCALE GENOMIC DNA]</scope>
</reference>
<dbReference type="EMBL" id="CAXAMM010011447">
    <property type="protein sequence ID" value="CAK9026176.1"/>
    <property type="molecule type" value="Genomic_DNA"/>
</dbReference>
<evidence type="ECO:0000313" key="2">
    <source>
        <dbReference type="Proteomes" id="UP001642464"/>
    </source>
</evidence>
<accession>A0ABP0KHB1</accession>
<dbReference type="Proteomes" id="UP001642464">
    <property type="component" value="Unassembled WGS sequence"/>
</dbReference>
<sequence length="189" mass="21374">MSCSRKGFQIHRGRTQFDLASINFVQELKQGLFDEEMGKVDFASAIALLNELPQRLEAVEENTRTLVARVNKLNSDPLKRVSTRGSIAPVSGPREFEIHDKPGDQAVKECREAVNLMLEMQRNFKEQQEEAFVKRLASFDVAFQEAGLANAEEIAYRFHAQVRELEGIYARAAGLEEGGSLRCWLKDQT</sequence>
<proteinExistence type="predicted"/>
<name>A0ABP0KHB1_9DINO</name>